<comment type="caution">
    <text evidence="2">The sequence shown here is derived from an EMBL/GenBank/DDBJ whole genome shotgun (WGS) entry which is preliminary data.</text>
</comment>
<reference evidence="2 3" key="1">
    <citation type="submission" date="2018-05" db="EMBL/GenBank/DDBJ databases">
        <title>The Hungate 1000. A catalogue of reference genomes from the rumen microbiome.</title>
        <authorList>
            <person name="Kelly W."/>
        </authorList>
    </citation>
    <scope>NUCLEOTIDE SEQUENCE [LARGE SCALE GENOMIC DNA]</scope>
    <source>
        <strain evidence="2 3">NLAE-zl-C242</strain>
    </source>
</reference>
<dbReference type="AlphaFoldDB" id="A0A2Y9BBA7"/>
<proteinExistence type="predicted"/>
<accession>A0A2Y9BBA7</accession>
<keyword evidence="1" id="KW-0732">Signal</keyword>
<sequence length="189" mass="19628">MKTEAKKGKRSRPAVGFAAAILLVCSLSMTAFAADESTSIGKGESEQTASTSLSYNVTPDYTVVIPRAVKLSSKDITMQITATKINAEPNYQVQVKVSGGLTEGKVKLARTNDTGYEIYAPLKLGNSSIDSNTAVAAFKEHDTTALPGTGTLTFGAPADADGSADIKAGDYTGTVTFQVAYTLVASTGE</sequence>
<organism evidence="2 3">
    <name type="scientific">Faecalicatena orotica</name>
    <dbReference type="NCBI Taxonomy" id="1544"/>
    <lineage>
        <taxon>Bacteria</taxon>
        <taxon>Bacillati</taxon>
        <taxon>Bacillota</taxon>
        <taxon>Clostridia</taxon>
        <taxon>Lachnospirales</taxon>
        <taxon>Lachnospiraceae</taxon>
        <taxon>Faecalicatena</taxon>
    </lineage>
</organism>
<dbReference type="GO" id="GO:0009289">
    <property type="term" value="C:pilus"/>
    <property type="evidence" value="ECO:0007669"/>
    <property type="project" value="InterPro"/>
</dbReference>
<dbReference type="EMBL" id="QGDL01000004">
    <property type="protein sequence ID" value="PWJ30226.1"/>
    <property type="molecule type" value="Genomic_DNA"/>
</dbReference>
<evidence type="ECO:0000313" key="3">
    <source>
        <dbReference type="Proteomes" id="UP000245845"/>
    </source>
</evidence>
<dbReference type="GO" id="GO:0007155">
    <property type="term" value="P:cell adhesion"/>
    <property type="evidence" value="ECO:0007669"/>
    <property type="project" value="InterPro"/>
</dbReference>
<protein>
    <submittedName>
        <fullName evidence="2">Uncharacterized protein</fullName>
    </submittedName>
</protein>
<feature type="signal peptide" evidence="1">
    <location>
        <begin position="1"/>
        <end position="33"/>
    </location>
</feature>
<dbReference type="Gene3D" id="2.60.40.1090">
    <property type="entry name" value="Fimbrial-type adhesion domain"/>
    <property type="match status" value="1"/>
</dbReference>
<gene>
    <name evidence="2" type="ORF">A8806_10493</name>
</gene>
<evidence type="ECO:0000256" key="1">
    <source>
        <dbReference type="SAM" id="SignalP"/>
    </source>
</evidence>
<feature type="chain" id="PRO_5043162103" evidence="1">
    <location>
        <begin position="34"/>
        <end position="189"/>
    </location>
</feature>
<evidence type="ECO:0000313" key="2">
    <source>
        <dbReference type="EMBL" id="PWJ30226.1"/>
    </source>
</evidence>
<dbReference type="InterPro" id="IPR036937">
    <property type="entry name" value="Adhesion_dom_fimbrial_sf"/>
</dbReference>
<dbReference type="RefSeq" id="WP_109730664.1">
    <property type="nucleotide sequence ID" value="NZ_BAAACK010000019.1"/>
</dbReference>
<keyword evidence="3" id="KW-1185">Reference proteome</keyword>
<name>A0A2Y9BBA7_9FIRM</name>
<dbReference type="Proteomes" id="UP000245845">
    <property type="component" value="Unassembled WGS sequence"/>
</dbReference>